<reference evidence="2 3" key="1">
    <citation type="journal article" date="2019" name="Fungal Biol. Biotechnol.">
        <title>Draft genome sequence of fastidious pathogen Ceratobasidium theobromae, which causes vascular-streak dieback in Theobroma cacao.</title>
        <authorList>
            <person name="Ali S.S."/>
            <person name="Asman A."/>
            <person name="Shao J."/>
            <person name="Firmansyah A.P."/>
            <person name="Susilo A.W."/>
            <person name="Rosmana A."/>
            <person name="McMahon P."/>
            <person name="Junaid M."/>
            <person name="Guest D."/>
            <person name="Kheng T.Y."/>
            <person name="Meinhardt L.W."/>
            <person name="Bailey B.A."/>
        </authorList>
    </citation>
    <scope>NUCLEOTIDE SEQUENCE [LARGE SCALE GENOMIC DNA]</scope>
    <source>
        <strain evidence="2 3">CT2</strain>
    </source>
</reference>
<feature type="region of interest" description="Disordered" evidence="1">
    <location>
        <begin position="476"/>
        <end position="510"/>
    </location>
</feature>
<feature type="region of interest" description="Disordered" evidence="1">
    <location>
        <begin position="101"/>
        <end position="124"/>
    </location>
</feature>
<protein>
    <submittedName>
        <fullName evidence="2">Acetylglutamate semialdehyde dehydrogenase</fullName>
    </submittedName>
</protein>
<evidence type="ECO:0000256" key="1">
    <source>
        <dbReference type="SAM" id="MobiDB-lite"/>
    </source>
</evidence>
<keyword evidence="3" id="KW-1185">Reference proteome</keyword>
<dbReference type="OrthoDB" id="7435197at2759"/>
<organism evidence="2 3">
    <name type="scientific">Ceratobasidium theobromae</name>
    <dbReference type="NCBI Taxonomy" id="1582974"/>
    <lineage>
        <taxon>Eukaryota</taxon>
        <taxon>Fungi</taxon>
        <taxon>Dikarya</taxon>
        <taxon>Basidiomycota</taxon>
        <taxon>Agaricomycotina</taxon>
        <taxon>Agaricomycetes</taxon>
        <taxon>Cantharellales</taxon>
        <taxon>Ceratobasidiaceae</taxon>
        <taxon>Ceratobasidium</taxon>
    </lineage>
</organism>
<gene>
    <name evidence="2" type="ORF">CTheo_8473</name>
</gene>
<feature type="region of interest" description="Disordered" evidence="1">
    <location>
        <begin position="422"/>
        <end position="441"/>
    </location>
</feature>
<sequence>MSSGRIPGQGGSRGGGGAGEPGGAVAESLLVDLHPAGEPVDERLAHPVVVLGGGDVDRAPHGPGAHERGLLEGGVHVRAGDAARGPGEDRVRDGRDLLALDRELPPDGLNGGRGGRGGHEALGDDSQVGQLAWLVDGRGRGRGARGLEDGGGHGGAPCDGGTVVGLAPARLSGARRGAARRARSEQAGRRVVHAPHGVVVEDDAAEASVLGEHAGLRLDGLGREDASHGREERVAVEEPDVPGQLLDAVDAADALDLDGDAAAGRVLDHEVDGADGRGVLAAHEAVALAEDLGLLRQELLEVSLHAVLGEARVDAEVRRLVGEDLEETDDEEVVALAGPDLPLRGDAGLEVLLVRLDLLHGGRRAHPVERLVGAAVGVDEHGAVRLDHDEAGGPGQVGVQAPGVVHGAGSDDDAHRGSLPGVAVGSSQHPMGARTAGGSEERRLVGRRGLEPGDERRVRVLEHGEVVVPPGAVELDVDDPAVGAPVPQLPELDVRAEEAQPRPPGERDEPVPLDVVVAEDADAARPAALARAAQRELEGAERAVPDQSLGRSLMRRATARTRITTAAPPSASQTITGSSLHRARVGVGRGDLVTGEVDRDGEGVVVERAEAPLDGDRHGLAGGRRQPDLAVGDDGEDGLTPGQDADLAVEQGDGDLRGLPLPGGPAEAGDDLDAEVLDAAAVEEGLLGQVVVVAVGDALEGLDGLRDRHGGAGDAGELLAHVHVLGEELLDTTCTCHDDLLLLGQLVHAEDRDDVLELLVLLEDGLHARGDLVVLLTDVLGGEEARGRGQRVDRGVDASGGDLAGELGGGVQVREGRRRGRVGVVVRRDVDRLEGGDRVPAGGGDALLEEAHLVGQVRLVTHGGGHAPQQRGDLGAGLREAEDVVDEEQHVLVLHVAEVLGHGEGREGDAQARARRLVHLAEHERGLVEDAGLAHLDDEVVALTGALADAGEDGHAVVVEGDSLDHLLDEDGLADAGAAEETDLAALDVRGEQVDDLDARLEHLLLRLELVEGRGLAVDGPALGDLEGLALLEVEDVTGDVEDVALGDVADGHGDRGAGVAHLGAAHEAVGGLEGDGAHDVVAQVLGDLERDLAVLVALAGALDGHLEGVVHLGQRLGRELDVDDGADDPRDAAGARRRVGGVSHGSFFRVRFWQWSLAVRSLGAEGVGTRDDLRDLLGDVALSRRVGEAGVTGDEVLGVVRGRVHGLLTAGELRGGGLEDGVTDAAAYVAGEEGVQDDLRARHELVQRLEPARVGALQDLGALLGDVGPAHLVPVLEVHDGQRQHATHLGDLLDHGDVAGEHDVHLADAAVGRRGQEVAQQDAGDLVDRRVGRAVRLPHPGALDVAPAEGEVRVGTASEGEDDGLLALLDELVDEALGLAQDRRRVGAGHAAVRGDDEDGDALGVGALLRDRVVEVGVGADGGHRLGEGVVVGPGLLRVAPGGTDPGGGDELHGPEHLLEAPLEDDLLARPLGRDVLLAGGDLAGQHTVARHVGLAEGLDGVAQGGLGLLGQVAGLADRGEDAGVAAQVVEQGVLEGQHVLDLEVVEVAVRAGPDADDLLLDRVRRVLRLLEELHEPLTAGELLTGGGVEVGGEHREGLHRAVLREGQLERSGDLLHGLDLGGATDSGDGDADVDGGALVGVEEVRLEEDLAVGDGDDVRRDVGGHVVRLRLDDRQTRHRAGAELVGELGAALEEARVQVEDVTGVGLAARRTAEQEGHRSVGLSLLREVVEDDEDVLAGVHPVLADGRAGVGGEVLEAGGVGRRGAALLQGAADGGDGGALLAGRDVDAPNLLVGVPGLPGRLLVEDGVQRDGRLARLAVADDELALAAADRDHGVDGLEPGLQRLVDRLAGHDSGSLELEGAAPLRLDLAEAVDGTTERVDDAAEVAVADGDGEDLAGAADGLALVDTGEVAEHDDADLALVEVHRQAGGAVLEGEQLVGHDAGQALDVGNAVRGEDDVPDLLGGDLGGLVGLDELIQGGADLLRPDGQFSHLSSPCAREGGAQLREGGAHGGVDDEVAHRDLDAADDGGVDLGVELDVRAQAPAEELAQAGLLVGGHGDGGDDVGDGAVLQAGGELGDAAQVAWDAALGLVAHAPGDEVHGRLGQVRGEEPTGEADAVLGAGRAGGLEGLAELRVGVEGLRHREDLLLDRGDRPVGRAPHEDGLDAEVVEGGDEVDRLGPAAADERLEEGDDAVVDLAREQAGDEARLVVGRATGVGQRAAQPVRRDLVGDREDLAPQDAAVRAGRAQDGHDGARVGGRLLELVEEAVDDAARRGGVRQVLADDLLRERGGQQADVVAEGCLGGLLVGLDLALGGLHGLAGLAGGLGARLRDDGLGLGLRLLADLGGLTACGLDQLGGLDLGVLLVALGLVGEGEALGDLGGALVEHLGPATRAA</sequence>
<name>A0A5N5Q8N6_9AGAM</name>
<feature type="region of interest" description="Disordered" evidence="1">
    <location>
        <begin position="1"/>
        <end position="28"/>
    </location>
</feature>
<dbReference type="Proteomes" id="UP000383932">
    <property type="component" value="Unassembled WGS sequence"/>
</dbReference>
<evidence type="ECO:0000313" key="3">
    <source>
        <dbReference type="Proteomes" id="UP000383932"/>
    </source>
</evidence>
<feature type="compositionally biased region" description="Gly residues" evidence="1">
    <location>
        <begin position="7"/>
        <end position="22"/>
    </location>
</feature>
<evidence type="ECO:0000313" key="2">
    <source>
        <dbReference type="EMBL" id="KAB5588085.1"/>
    </source>
</evidence>
<feature type="compositionally biased region" description="Basic and acidic residues" evidence="1">
    <location>
        <begin position="492"/>
        <end position="510"/>
    </location>
</feature>
<feature type="region of interest" description="Disordered" evidence="1">
    <location>
        <begin position="611"/>
        <end position="666"/>
    </location>
</feature>
<dbReference type="AntiFam" id="ANF00063">
    <property type="entry name" value="Antisense to ATP synthase alpha subunit"/>
</dbReference>
<accession>A0A5N5Q8N6</accession>
<dbReference type="EMBL" id="SSOP01000581">
    <property type="protein sequence ID" value="KAB5588085.1"/>
    <property type="molecule type" value="Genomic_DNA"/>
</dbReference>
<comment type="caution">
    <text evidence="2">The sequence shown here is derived from an EMBL/GenBank/DDBJ whole genome shotgun (WGS) entry which is preliminary data.</text>
</comment>
<feature type="compositionally biased region" description="Low complexity" evidence="1">
    <location>
        <begin position="657"/>
        <end position="666"/>
    </location>
</feature>
<proteinExistence type="predicted"/>